<keyword evidence="4" id="KW-1185">Reference proteome</keyword>
<feature type="transmembrane region" description="Helical" evidence="1">
    <location>
        <begin position="76"/>
        <end position="94"/>
    </location>
</feature>
<feature type="transmembrane region" description="Helical" evidence="1">
    <location>
        <begin position="12"/>
        <end position="31"/>
    </location>
</feature>
<sequence>MLKANEKYPIPNKINIVLSILFVSAIHYLLFIGGKNEVLGLKFLIICLLFGLFLIPVYSIIHEAEHNIALNDKKMNYYLGVMLSIVFGSSFTFIQKAHLNHHKNNRTDYELIDLYYDHRKRWFKKISFFMINIGFKWISILIATFVFALLPREIINLLIQNKNDISELVNGTNSNSQRYIKIRIESVITICYHIGIIIFLNLNIVPYLLMYLFHAFIWSSQNYVSHAFSHRSVVHGAHNHKMNPLFRLFYLNFNLHLAHHENPSVPWLHLNKFVKPHNNISYFRAYMRLWKGPKLILPDDPIEYKQMVK</sequence>
<reference evidence="3 4" key="1">
    <citation type="submission" date="2020-06" db="EMBL/GenBank/DDBJ databases">
        <authorList>
            <person name="Criscuolo A."/>
        </authorList>
    </citation>
    <scope>NUCLEOTIDE SEQUENCE [LARGE SCALE GENOMIC DNA]</scope>
    <source>
        <strain evidence="4">CIP 111411</strain>
    </source>
</reference>
<dbReference type="InterPro" id="IPR005804">
    <property type="entry name" value="FA_desaturase_dom"/>
</dbReference>
<evidence type="ECO:0000256" key="1">
    <source>
        <dbReference type="SAM" id="Phobius"/>
    </source>
</evidence>
<keyword evidence="1" id="KW-0812">Transmembrane</keyword>
<proteinExistence type="predicted"/>
<keyword evidence="1" id="KW-0472">Membrane</keyword>
<dbReference type="AlphaFoldDB" id="A0A6V6YWL4"/>
<dbReference type="Pfam" id="PF00487">
    <property type="entry name" value="FA_desaturase"/>
    <property type="match status" value="1"/>
</dbReference>
<comment type="caution">
    <text evidence="3">The sequence shown here is derived from an EMBL/GenBank/DDBJ whole genome shotgun (WGS) entry which is preliminary data.</text>
</comment>
<dbReference type="RefSeq" id="WP_180908755.1">
    <property type="nucleotide sequence ID" value="NZ_CAIJDP010000066.1"/>
</dbReference>
<protein>
    <recommendedName>
        <fullName evidence="2">Fatty acid desaturase domain-containing protein</fullName>
    </recommendedName>
</protein>
<keyword evidence="1" id="KW-1133">Transmembrane helix</keyword>
<organism evidence="3 4">
    <name type="scientific">Flavobacterium salmonis</name>
    <dbReference type="NCBI Taxonomy" id="2654844"/>
    <lineage>
        <taxon>Bacteria</taxon>
        <taxon>Pseudomonadati</taxon>
        <taxon>Bacteroidota</taxon>
        <taxon>Flavobacteriia</taxon>
        <taxon>Flavobacteriales</taxon>
        <taxon>Flavobacteriaceae</taxon>
        <taxon>Flavobacterium</taxon>
    </lineage>
</organism>
<accession>A0A6V6YWL4</accession>
<gene>
    <name evidence="3" type="ORF">FLAT13_01948</name>
</gene>
<feature type="transmembrane region" description="Helical" evidence="1">
    <location>
        <begin position="187"/>
        <end position="213"/>
    </location>
</feature>
<name>A0A6V6YWL4_9FLAO</name>
<dbReference type="EMBL" id="CAIJDP010000066">
    <property type="protein sequence ID" value="CAD0003927.1"/>
    <property type="molecule type" value="Genomic_DNA"/>
</dbReference>
<evidence type="ECO:0000313" key="3">
    <source>
        <dbReference type="EMBL" id="CAD0003927.1"/>
    </source>
</evidence>
<feature type="transmembrane region" description="Helical" evidence="1">
    <location>
        <begin position="43"/>
        <end position="61"/>
    </location>
</feature>
<evidence type="ECO:0000259" key="2">
    <source>
        <dbReference type="Pfam" id="PF00487"/>
    </source>
</evidence>
<feature type="domain" description="Fatty acid desaturase" evidence="2">
    <location>
        <begin position="44"/>
        <end position="274"/>
    </location>
</feature>
<dbReference type="Proteomes" id="UP000530060">
    <property type="component" value="Unassembled WGS sequence"/>
</dbReference>
<feature type="transmembrane region" description="Helical" evidence="1">
    <location>
        <begin position="128"/>
        <end position="150"/>
    </location>
</feature>
<evidence type="ECO:0000313" key="4">
    <source>
        <dbReference type="Proteomes" id="UP000530060"/>
    </source>
</evidence>
<dbReference type="GO" id="GO:0006629">
    <property type="term" value="P:lipid metabolic process"/>
    <property type="evidence" value="ECO:0007669"/>
    <property type="project" value="InterPro"/>
</dbReference>